<dbReference type="EMBL" id="CP066802">
    <property type="protein sequence ID" value="QQM68199.1"/>
    <property type="molecule type" value="Genomic_DNA"/>
</dbReference>
<comment type="similarity">
    <text evidence="2 7">Belongs to the OMP decarboxylase family. Type 2 subfamily.</text>
</comment>
<reference evidence="9 10" key="1">
    <citation type="submission" date="2020-12" db="EMBL/GenBank/DDBJ databases">
        <authorList>
            <person name="Zhou J."/>
        </authorList>
    </citation>
    <scope>NUCLEOTIDE SEQUENCE [LARGE SCALE GENOMIC DNA]</scope>
    <source>
        <strain evidence="9 10">CCUG 61299</strain>
    </source>
</reference>
<dbReference type="InterPro" id="IPR011060">
    <property type="entry name" value="RibuloseP-bd_barrel"/>
</dbReference>
<evidence type="ECO:0000313" key="9">
    <source>
        <dbReference type="EMBL" id="QQM68199.1"/>
    </source>
</evidence>
<dbReference type="GO" id="GO:0044205">
    <property type="term" value="P:'de novo' UMP biosynthetic process"/>
    <property type="evidence" value="ECO:0007669"/>
    <property type="project" value="UniProtKB-UniRule"/>
</dbReference>
<keyword evidence="10" id="KW-1185">Reference proteome</keyword>
<evidence type="ECO:0000256" key="6">
    <source>
        <dbReference type="ARBA" id="ARBA00049157"/>
    </source>
</evidence>
<evidence type="ECO:0000256" key="7">
    <source>
        <dbReference type="HAMAP-Rule" id="MF_01215"/>
    </source>
</evidence>
<dbReference type="InterPro" id="IPR001754">
    <property type="entry name" value="OMPdeCOase_dom"/>
</dbReference>
<gene>
    <name evidence="7 9" type="primary">pyrF</name>
    <name evidence="9" type="ORF">JG540_05095</name>
</gene>
<accession>A0A7T7MB30</accession>
<evidence type="ECO:0000256" key="2">
    <source>
        <dbReference type="ARBA" id="ARBA00008847"/>
    </source>
</evidence>
<feature type="active site" description="Proton donor" evidence="7">
    <location>
        <position position="106"/>
    </location>
</feature>
<dbReference type="PANTHER" id="PTHR43375">
    <property type="entry name" value="OROTIDINE 5'-PHOSPHATE DECARBOXYLASE"/>
    <property type="match status" value="1"/>
</dbReference>
<dbReference type="AlphaFoldDB" id="A0A7T7MB30"/>
<dbReference type="Gene3D" id="3.20.20.70">
    <property type="entry name" value="Aldolase class I"/>
    <property type="match status" value="1"/>
</dbReference>
<evidence type="ECO:0000313" key="10">
    <source>
        <dbReference type="Proteomes" id="UP000595895"/>
    </source>
</evidence>
<dbReference type="InterPro" id="IPR013785">
    <property type="entry name" value="Aldolase_TIM"/>
</dbReference>
<name>A0A7T7MB30_9ACTO</name>
<dbReference type="PANTHER" id="PTHR43375:SF1">
    <property type="entry name" value="OROTIDINE 5'-PHOSPHATE DECARBOXYLASE"/>
    <property type="match status" value="1"/>
</dbReference>
<protein>
    <recommendedName>
        <fullName evidence="7">Orotidine 5'-phosphate decarboxylase</fullName>
        <ecNumber evidence="7">4.1.1.23</ecNumber>
    </recommendedName>
    <alternativeName>
        <fullName evidence="7">OMP decarboxylase</fullName>
        <shortName evidence="7">OMPDCase</shortName>
        <shortName evidence="7">OMPdecase</shortName>
    </alternativeName>
</protein>
<evidence type="ECO:0000256" key="5">
    <source>
        <dbReference type="ARBA" id="ARBA00023239"/>
    </source>
</evidence>
<dbReference type="HAMAP" id="MF_01215">
    <property type="entry name" value="OMPdecase_type2"/>
    <property type="match status" value="1"/>
</dbReference>
<dbReference type="RefSeq" id="WP_200277817.1">
    <property type="nucleotide sequence ID" value="NZ_CP066802.1"/>
</dbReference>
<keyword evidence="3 7" id="KW-0210">Decarboxylase</keyword>
<dbReference type="GO" id="GO:0006207">
    <property type="term" value="P:'de novo' pyrimidine nucleobase biosynthetic process"/>
    <property type="evidence" value="ECO:0007669"/>
    <property type="project" value="InterPro"/>
</dbReference>
<dbReference type="EC" id="4.1.1.23" evidence="7"/>
<sequence length="294" mass="29364">MSPSMATSRGGQPFGVRLAAAMEEQGPLCVGIDPHAQLLQAWGLPDSPRGLRDFSLRVVEAVAGRVAAVKPQSAFFERHGSAGVGVLEEVLAALGESGTLSVLDVKRGDIGSTMAGYAQAYLQEGSPLAADAVTLSPYLGLGSLSPALGLAEQNCRGVFVLALTSNPQGAQVQHATGEDGRAVARSVVEGVAVLNAPARAAGVLGSVGLVVGATTGDAVARLGIDLQAANAPLLAPGVGAQGAGANELEAVFGAARRNVLASTSRAVLQAGPTVPGLRAAAARATAEVRAALRD</sequence>
<dbReference type="CDD" id="cd04725">
    <property type="entry name" value="OMP_decarboxylase_like"/>
    <property type="match status" value="1"/>
</dbReference>
<dbReference type="Proteomes" id="UP000595895">
    <property type="component" value="Chromosome"/>
</dbReference>
<proteinExistence type="inferred from homology"/>
<keyword evidence="4 7" id="KW-0665">Pyrimidine biosynthesis</keyword>
<evidence type="ECO:0000256" key="3">
    <source>
        <dbReference type="ARBA" id="ARBA00022793"/>
    </source>
</evidence>
<comment type="catalytic activity">
    <reaction evidence="6 7">
        <text>orotidine 5'-phosphate + H(+) = UMP + CO2</text>
        <dbReference type="Rhea" id="RHEA:11596"/>
        <dbReference type="ChEBI" id="CHEBI:15378"/>
        <dbReference type="ChEBI" id="CHEBI:16526"/>
        <dbReference type="ChEBI" id="CHEBI:57538"/>
        <dbReference type="ChEBI" id="CHEBI:57865"/>
        <dbReference type="EC" id="4.1.1.23"/>
    </reaction>
</comment>
<evidence type="ECO:0000256" key="1">
    <source>
        <dbReference type="ARBA" id="ARBA00004861"/>
    </source>
</evidence>
<dbReference type="KEGG" id="awe:JG540_05095"/>
<dbReference type="SUPFAM" id="SSF51366">
    <property type="entry name" value="Ribulose-phoshate binding barrel"/>
    <property type="match status" value="1"/>
</dbReference>
<dbReference type="NCBIfam" id="TIGR02127">
    <property type="entry name" value="pyrF_sub2"/>
    <property type="match status" value="1"/>
</dbReference>
<evidence type="ECO:0000256" key="4">
    <source>
        <dbReference type="ARBA" id="ARBA00022975"/>
    </source>
</evidence>
<dbReference type="UniPathway" id="UPA00070">
    <property type="reaction ID" value="UER00120"/>
</dbReference>
<dbReference type="InterPro" id="IPR011995">
    <property type="entry name" value="OMPdecase_type-2"/>
</dbReference>
<organism evidence="9 10">
    <name type="scientific">Actinomyces weissii</name>
    <dbReference type="NCBI Taxonomy" id="675090"/>
    <lineage>
        <taxon>Bacteria</taxon>
        <taxon>Bacillati</taxon>
        <taxon>Actinomycetota</taxon>
        <taxon>Actinomycetes</taxon>
        <taxon>Actinomycetales</taxon>
        <taxon>Actinomycetaceae</taxon>
        <taxon>Actinomyces</taxon>
    </lineage>
</organism>
<dbReference type="Pfam" id="PF00215">
    <property type="entry name" value="OMPdecase"/>
    <property type="match status" value="1"/>
</dbReference>
<feature type="domain" description="Orotidine 5'-phosphate decarboxylase" evidence="8">
    <location>
        <begin position="27"/>
        <end position="280"/>
    </location>
</feature>
<dbReference type="GO" id="GO:0004590">
    <property type="term" value="F:orotidine-5'-phosphate decarboxylase activity"/>
    <property type="evidence" value="ECO:0007669"/>
    <property type="project" value="UniProtKB-UniRule"/>
</dbReference>
<evidence type="ECO:0000259" key="8">
    <source>
        <dbReference type="SMART" id="SM00934"/>
    </source>
</evidence>
<comment type="pathway">
    <text evidence="1 7">Pyrimidine metabolism; UMP biosynthesis via de novo pathway; UMP from orotate: step 2/2.</text>
</comment>
<dbReference type="SMART" id="SM00934">
    <property type="entry name" value="OMPdecase"/>
    <property type="match status" value="1"/>
</dbReference>
<keyword evidence="5 7" id="KW-0456">Lyase</keyword>